<keyword evidence="6" id="KW-1185">Reference proteome</keyword>
<organism evidence="5 6">
    <name type="scientific">Paenibacillus tritici</name>
    <dbReference type="NCBI Taxonomy" id="1873425"/>
    <lineage>
        <taxon>Bacteria</taxon>
        <taxon>Bacillati</taxon>
        <taxon>Bacillota</taxon>
        <taxon>Bacilli</taxon>
        <taxon>Bacillales</taxon>
        <taxon>Paenibacillaceae</taxon>
        <taxon>Paenibacillus</taxon>
    </lineage>
</organism>
<dbReference type="InterPro" id="IPR050248">
    <property type="entry name" value="Polysacc_deacetylase_ArnD"/>
</dbReference>
<protein>
    <submittedName>
        <fullName evidence="5">Polysaccharide deacetylase family protein</fullName>
    </submittedName>
</protein>
<keyword evidence="2" id="KW-0378">Hydrolase</keyword>
<dbReference type="PANTHER" id="PTHR10587">
    <property type="entry name" value="GLYCOSYL TRANSFERASE-RELATED"/>
    <property type="match status" value="1"/>
</dbReference>
<dbReference type="Gene3D" id="3.20.20.370">
    <property type="entry name" value="Glycoside hydrolase/deacetylase"/>
    <property type="match status" value="1"/>
</dbReference>
<gene>
    <name evidence="5" type="ORF">HQN87_18900</name>
</gene>
<evidence type="ECO:0000313" key="5">
    <source>
        <dbReference type="EMBL" id="NQX47406.1"/>
    </source>
</evidence>
<dbReference type="Pfam" id="PF01522">
    <property type="entry name" value="Polysacc_deac_1"/>
    <property type="match status" value="1"/>
</dbReference>
<dbReference type="CDD" id="cd10917">
    <property type="entry name" value="CE4_NodB_like_6s_7s"/>
    <property type="match status" value="1"/>
</dbReference>
<feature type="domain" description="NodB homology" evidence="4">
    <location>
        <begin position="53"/>
        <end position="236"/>
    </location>
</feature>
<feature type="chain" id="PRO_5046207391" evidence="3">
    <location>
        <begin position="26"/>
        <end position="258"/>
    </location>
</feature>
<comment type="caution">
    <text evidence="5">The sequence shown here is derived from an EMBL/GenBank/DDBJ whole genome shotgun (WGS) entry which is preliminary data.</text>
</comment>
<keyword evidence="3" id="KW-0732">Signal</keyword>
<evidence type="ECO:0000256" key="1">
    <source>
        <dbReference type="ARBA" id="ARBA00022723"/>
    </source>
</evidence>
<dbReference type="EMBL" id="JABMKX010000010">
    <property type="protein sequence ID" value="NQX47406.1"/>
    <property type="molecule type" value="Genomic_DNA"/>
</dbReference>
<dbReference type="SUPFAM" id="SSF88713">
    <property type="entry name" value="Glycoside hydrolase/deacetylase"/>
    <property type="match status" value="1"/>
</dbReference>
<evidence type="ECO:0000259" key="4">
    <source>
        <dbReference type="PROSITE" id="PS51677"/>
    </source>
</evidence>
<dbReference type="InterPro" id="IPR011330">
    <property type="entry name" value="Glyco_hydro/deAcase_b/a-brl"/>
</dbReference>
<accession>A0ABX2DVE2</accession>
<reference evidence="5 6" key="1">
    <citation type="submission" date="2020-05" db="EMBL/GenBank/DDBJ databases">
        <title>Paenibacillus glebae, sp. nov., Paenibacillus humi sp. nov., Paenibacillus pedi sp. nov., Paenibacillus terrestris sp. nov. and Paenibacillus terricola sp. nov., isolated from a forest top soil sample.</title>
        <authorList>
            <person name="Qi S."/>
            <person name="Carlier A."/>
            <person name="Cnockaert M."/>
            <person name="Vandamme P."/>
        </authorList>
    </citation>
    <scope>NUCLEOTIDE SEQUENCE [LARGE SCALE GENOMIC DNA]</scope>
    <source>
        <strain evidence="5 6">LMG 29502</strain>
    </source>
</reference>
<dbReference type="RefSeq" id="WP_173136585.1">
    <property type="nucleotide sequence ID" value="NZ_JABMKX010000010.1"/>
</dbReference>
<evidence type="ECO:0000256" key="3">
    <source>
        <dbReference type="SAM" id="SignalP"/>
    </source>
</evidence>
<name>A0ABX2DVE2_9BACL</name>
<sequence>MTTASRLTAAVLAALTLMHTSSALAQGSLDKPKNRYYYEERGDMIWEVRTSQKVIALTFDDGPDPLETDGILEVLHEYHAKCTFFAIGKRIAAYPEVARRVINEGHELANHTYNHVYFKKPISGEQIQQELELTEKEIVKISGRHSSLFRPPGGMYDETLIDVSNSMGLKPVLWSWHQDTRDWNRPGVWSISSRVIRNARSGDIVLFHDHVHGRSQTKEALKIILPELEKQGFRFVTVSELIGLSDVQQAKTDRQITY</sequence>
<dbReference type="PROSITE" id="PS51677">
    <property type="entry name" value="NODB"/>
    <property type="match status" value="1"/>
</dbReference>
<dbReference type="Proteomes" id="UP000711047">
    <property type="component" value="Unassembled WGS sequence"/>
</dbReference>
<evidence type="ECO:0000313" key="6">
    <source>
        <dbReference type="Proteomes" id="UP000711047"/>
    </source>
</evidence>
<dbReference type="PANTHER" id="PTHR10587:SF133">
    <property type="entry name" value="CHITIN DEACETYLASE 1-RELATED"/>
    <property type="match status" value="1"/>
</dbReference>
<dbReference type="InterPro" id="IPR002509">
    <property type="entry name" value="NODB_dom"/>
</dbReference>
<evidence type="ECO:0000256" key="2">
    <source>
        <dbReference type="ARBA" id="ARBA00022801"/>
    </source>
</evidence>
<feature type="signal peptide" evidence="3">
    <location>
        <begin position="1"/>
        <end position="25"/>
    </location>
</feature>
<proteinExistence type="predicted"/>
<keyword evidence="1" id="KW-0479">Metal-binding</keyword>